<dbReference type="GO" id="GO:0006508">
    <property type="term" value="P:proteolysis"/>
    <property type="evidence" value="ECO:0007669"/>
    <property type="project" value="UniProtKB-KW"/>
</dbReference>
<keyword evidence="2" id="KW-0378">Hydrolase</keyword>
<sequence length="290" mass="31929">MAIGYPMIQQRLHIDSGTDLTYVLQNPHSDYNPLASSSFRYRSCLGLRSASLTPGAMKGRCDFEKRGQLAGTGTLGLAPGDLSITSSFNKTFSICLGNLNRFQRTNEFLALGDGAVLSGPTVALGNLLNVTMTSIAINEQNLGLDILLSMSLTIMDTGHSALSLVSNAYHAVIGNIKEKMVAYENAYTTDYNPLLCYNGKIPKNLGINLSLGIGNVTINFPKRKLFYQMRRDVYCLIVDESVNGRNYIGIMAFQDLNVGFDIPNQKLYIKSIDCNILFDDYKDELDHPNP</sequence>
<accession>A0A6D2KIZ5</accession>
<dbReference type="PANTHER" id="PTHR47967">
    <property type="entry name" value="OS07G0603500 PROTEIN-RELATED"/>
    <property type="match status" value="1"/>
</dbReference>
<evidence type="ECO:0000259" key="3">
    <source>
        <dbReference type="Pfam" id="PF14541"/>
    </source>
</evidence>
<dbReference type="Pfam" id="PF14541">
    <property type="entry name" value="TAXi_C"/>
    <property type="match status" value="1"/>
</dbReference>
<evidence type="ECO:0000256" key="2">
    <source>
        <dbReference type="ARBA" id="ARBA00022801"/>
    </source>
</evidence>
<reference evidence="4" key="1">
    <citation type="submission" date="2020-01" db="EMBL/GenBank/DDBJ databases">
        <authorList>
            <person name="Mishra B."/>
        </authorList>
    </citation>
    <scope>NUCLEOTIDE SEQUENCE [LARGE SCALE GENOMIC DNA]</scope>
</reference>
<dbReference type="SUPFAM" id="SSF50630">
    <property type="entry name" value="Acid proteases"/>
    <property type="match status" value="1"/>
</dbReference>
<gene>
    <name evidence="4" type="ORF">MERR_LOCUS34912</name>
</gene>
<proteinExistence type="predicted"/>
<dbReference type="InterPro" id="IPR032799">
    <property type="entry name" value="TAXi_C"/>
</dbReference>
<organism evidence="4 5">
    <name type="scientific">Microthlaspi erraticum</name>
    <dbReference type="NCBI Taxonomy" id="1685480"/>
    <lineage>
        <taxon>Eukaryota</taxon>
        <taxon>Viridiplantae</taxon>
        <taxon>Streptophyta</taxon>
        <taxon>Embryophyta</taxon>
        <taxon>Tracheophyta</taxon>
        <taxon>Spermatophyta</taxon>
        <taxon>Magnoliopsida</taxon>
        <taxon>eudicotyledons</taxon>
        <taxon>Gunneridae</taxon>
        <taxon>Pentapetalae</taxon>
        <taxon>rosids</taxon>
        <taxon>malvids</taxon>
        <taxon>Brassicales</taxon>
        <taxon>Brassicaceae</taxon>
        <taxon>Coluteocarpeae</taxon>
        <taxon>Microthlaspi</taxon>
    </lineage>
</organism>
<evidence type="ECO:0000313" key="4">
    <source>
        <dbReference type="EMBL" id="CAA7047677.1"/>
    </source>
</evidence>
<dbReference type="InterPro" id="IPR051708">
    <property type="entry name" value="Plant_Aspart_Prot_A1"/>
</dbReference>
<dbReference type="GO" id="GO:0005576">
    <property type="term" value="C:extracellular region"/>
    <property type="evidence" value="ECO:0007669"/>
    <property type="project" value="TreeGrafter"/>
</dbReference>
<feature type="domain" description="Xylanase inhibitor C-terminal" evidence="3">
    <location>
        <begin position="130"/>
        <end position="270"/>
    </location>
</feature>
<comment type="caution">
    <text evidence="4">The sequence shown here is derived from an EMBL/GenBank/DDBJ whole genome shotgun (WGS) entry which is preliminary data.</text>
</comment>
<keyword evidence="1" id="KW-0645">Protease</keyword>
<dbReference type="GO" id="GO:0008233">
    <property type="term" value="F:peptidase activity"/>
    <property type="evidence" value="ECO:0007669"/>
    <property type="project" value="UniProtKB-KW"/>
</dbReference>
<dbReference type="AlphaFoldDB" id="A0A6D2KIZ5"/>
<dbReference type="EMBL" id="CACVBM020001380">
    <property type="protein sequence ID" value="CAA7047677.1"/>
    <property type="molecule type" value="Genomic_DNA"/>
</dbReference>
<dbReference type="PANTHER" id="PTHR47967:SF14">
    <property type="entry name" value="EUKARYOTIC ASPARTYL PROTEASE FAMILY PROTEIN"/>
    <property type="match status" value="1"/>
</dbReference>
<dbReference type="InterPro" id="IPR021109">
    <property type="entry name" value="Peptidase_aspartic_dom_sf"/>
</dbReference>
<keyword evidence="5" id="KW-1185">Reference proteome</keyword>
<dbReference type="Proteomes" id="UP000467841">
    <property type="component" value="Unassembled WGS sequence"/>
</dbReference>
<evidence type="ECO:0000313" key="5">
    <source>
        <dbReference type="Proteomes" id="UP000467841"/>
    </source>
</evidence>
<evidence type="ECO:0000256" key="1">
    <source>
        <dbReference type="ARBA" id="ARBA00022670"/>
    </source>
</evidence>
<protein>
    <recommendedName>
        <fullName evidence="3">Xylanase inhibitor C-terminal domain-containing protein</fullName>
    </recommendedName>
</protein>
<name>A0A6D2KIZ5_9BRAS</name>
<dbReference type="Gene3D" id="2.40.70.10">
    <property type="entry name" value="Acid Proteases"/>
    <property type="match status" value="1"/>
</dbReference>